<dbReference type="Gene3D" id="2.60.40.10">
    <property type="entry name" value="Immunoglobulins"/>
    <property type="match status" value="1"/>
</dbReference>
<accession>A0A2C7Z8M8</accession>
<dbReference type="GO" id="GO:0005975">
    <property type="term" value="P:carbohydrate metabolic process"/>
    <property type="evidence" value="ECO:0007669"/>
    <property type="project" value="UniProtKB-ARBA"/>
</dbReference>
<name>A0A2C7Z8M8_9ACTN</name>
<dbReference type="GO" id="GO:0046872">
    <property type="term" value="F:metal ion binding"/>
    <property type="evidence" value="ECO:0007669"/>
    <property type="project" value="InterPro"/>
</dbReference>
<dbReference type="Gene3D" id="3.60.21.10">
    <property type="match status" value="1"/>
</dbReference>
<gene>
    <name evidence="3" type="ORF">PFR_JS10_1326</name>
    <name evidence="4" type="ORF">PFR_JS23_1349</name>
</gene>
<evidence type="ECO:0000313" key="3">
    <source>
        <dbReference type="EMBL" id="SBN38969.1"/>
    </source>
</evidence>
<dbReference type="CDD" id="cd00063">
    <property type="entry name" value="FN3"/>
    <property type="match status" value="1"/>
</dbReference>
<evidence type="ECO:0000313" key="5">
    <source>
        <dbReference type="Proteomes" id="UP000250080"/>
    </source>
</evidence>
<reference evidence="3" key="1">
    <citation type="submission" date="2016-05" db="EMBL/GenBank/DDBJ databases">
        <authorList>
            <person name="Lavstsen T."/>
            <person name="Jespersen J.S."/>
        </authorList>
    </citation>
    <scope>NUCLEOTIDE SEQUENCE</scope>
    <source>
        <strain evidence="3">PFRJS10</strain>
    </source>
</reference>
<evidence type="ECO:0000313" key="4">
    <source>
        <dbReference type="EMBL" id="SCQ79295.1"/>
    </source>
</evidence>
<dbReference type="AlphaFoldDB" id="A0A2C7Z8M8"/>
<dbReference type="InterPro" id="IPR029052">
    <property type="entry name" value="Metallo-depent_PP-like"/>
</dbReference>
<evidence type="ECO:0000259" key="2">
    <source>
        <dbReference type="Pfam" id="PF00149"/>
    </source>
</evidence>
<dbReference type="InterPro" id="IPR003961">
    <property type="entry name" value="FN3_dom"/>
</dbReference>
<dbReference type="EMBL" id="LT576035">
    <property type="protein sequence ID" value="SBN38969.1"/>
    <property type="molecule type" value="Genomic_DNA"/>
</dbReference>
<dbReference type="EMBL" id="LT618793">
    <property type="protein sequence ID" value="SCQ79295.1"/>
    <property type="molecule type" value="Genomic_DNA"/>
</dbReference>
<dbReference type="InterPro" id="IPR004843">
    <property type="entry name" value="Calcineurin-like_PHP"/>
</dbReference>
<dbReference type="InterPro" id="IPR008963">
    <property type="entry name" value="Purple_acid_Pase-like_N"/>
</dbReference>
<dbReference type="SUPFAM" id="SSF56300">
    <property type="entry name" value="Metallo-dependent phosphatases"/>
    <property type="match status" value="1"/>
</dbReference>
<dbReference type="GO" id="GO:0003993">
    <property type="term" value="F:acid phosphatase activity"/>
    <property type="evidence" value="ECO:0007669"/>
    <property type="project" value="InterPro"/>
</dbReference>
<evidence type="ECO:0000256" key="1">
    <source>
        <dbReference type="ARBA" id="ARBA00022729"/>
    </source>
</evidence>
<organism evidence="3">
    <name type="scientific">Propionibacterium freudenreichii</name>
    <dbReference type="NCBI Taxonomy" id="1744"/>
    <lineage>
        <taxon>Bacteria</taxon>
        <taxon>Bacillati</taxon>
        <taxon>Actinomycetota</taxon>
        <taxon>Actinomycetes</taxon>
        <taxon>Propionibacteriales</taxon>
        <taxon>Propionibacteriaceae</taxon>
        <taxon>Propionibacterium</taxon>
    </lineage>
</organism>
<reference evidence="4 5" key="2">
    <citation type="submission" date="2016-09" db="EMBL/GenBank/DDBJ databases">
        <authorList>
            <person name="Laine KS P."/>
        </authorList>
    </citation>
    <scope>NUCLEOTIDE SEQUENCE [LARGE SCALE GENOMIC DNA]</scope>
    <source>
        <strain evidence="4">PFRJS-23</strain>
    </source>
</reference>
<keyword evidence="1" id="KW-0732">Signal</keyword>
<dbReference type="Pfam" id="PF00149">
    <property type="entry name" value="Metallophos"/>
    <property type="match status" value="1"/>
</dbReference>
<protein>
    <submittedName>
        <fullName evidence="3">Tat (Twin-arginine translocation) pathway signal sequence</fullName>
    </submittedName>
</protein>
<proteinExistence type="predicted"/>
<feature type="domain" description="Calcineurin-like phosphoesterase" evidence="2">
    <location>
        <begin position="130"/>
        <end position="342"/>
    </location>
</feature>
<dbReference type="InterPro" id="IPR013783">
    <property type="entry name" value="Ig-like_fold"/>
</dbReference>
<dbReference type="SUPFAM" id="SSF49363">
    <property type="entry name" value="Purple acid phosphatase, N-terminal domain"/>
    <property type="match status" value="1"/>
</dbReference>
<dbReference type="Proteomes" id="UP000250080">
    <property type="component" value="Chromosome I"/>
</dbReference>
<sequence>MHGRLNSVHKPFVATDLEVLTITPTSAVISWITRSHRGRSLLPQPAFTDTQLWVGDADSTLRLVHDDPTPRAFHQVTVTGLEPGREYGFRARSGGIQPLPGLYTTNRHTSPERVHRFVTLIPPPGRYLTTIALANDMHLGEKRQGIVLGALPTSVAPARGQAGYPRMMFTAMLDELDTTHDHPFLVLGGDITYDGTSDQVALARQLLAGYGTSQDDWLAVRGNHDRPRRDGTDPFGDAFVAYQHMCANQTPEGLRILGIDTTRGGGGGWILPDQLDHIRACLADEPDRPTLVTSHHPVTHDAALTSPAGPQFMLRWRDRLAVQSLERRAKGVFLHHTGHTHRMRRGKADVQGSHTEYFENAACAAYPGGYALLHLYEGGYLLNFWRIATHAAEEWLFRSRWQVMGLMPQLTLGTTNDRNHVVLKDLSGLHSSGKPVPLELQV</sequence>